<dbReference type="Proteomes" id="UP000663823">
    <property type="component" value="Unassembled WGS sequence"/>
</dbReference>
<evidence type="ECO:0008006" key="3">
    <source>
        <dbReference type="Google" id="ProtNLM"/>
    </source>
</evidence>
<protein>
    <recommendedName>
        <fullName evidence="3">Lipoyl synthase</fullName>
    </recommendedName>
</protein>
<name>A0A820FHT1_9BILA</name>
<feature type="non-terminal residue" evidence="1">
    <location>
        <position position="28"/>
    </location>
</feature>
<dbReference type="AlphaFoldDB" id="A0A820FHT1"/>
<organism evidence="1 2">
    <name type="scientific">Rotaria sordida</name>
    <dbReference type="NCBI Taxonomy" id="392033"/>
    <lineage>
        <taxon>Eukaryota</taxon>
        <taxon>Metazoa</taxon>
        <taxon>Spiralia</taxon>
        <taxon>Gnathifera</taxon>
        <taxon>Rotifera</taxon>
        <taxon>Eurotatoria</taxon>
        <taxon>Bdelloidea</taxon>
        <taxon>Philodinida</taxon>
        <taxon>Philodinidae</taxon>
        <taxon>Rotaria</taxon>
    </lineage>
</organism>
<evidence type="ECO:0000313" key="2">
    <source>
        <dbReference type="Proteomes" id="UP000663823"/>
    </source>
</evidence>
<comment type="caution">
    <text evidence="1">The sequence shown here is derived from an EMBL/GenBank/DDBJ whole genome shotgun (WGS) entry which is preliminary data.</text>
</comment>
<gene>
    <name evidence="1" type="ORF">OTI717_LOCUS40900</name>
</gene>
<reference evidence="1" key="1">
    <citation type="submission" date="2021-02" db="EMBL/GenBank/DDBJ databases">
        <authorList>
            <person name="Nowell W R."/>
        </authorList>
    </citation>
    <scope>NUCLEOTIDE SEQUENCE</scope>
</reference>
<evidence type="ECO:0000313" key="1">
    <source>
        <dbReference type="EMBL" id="CAF4264866.1"/>
    </source>
</evidence>
<accession>A0A820FHT1</accession>
<dbReference type="EMBL" id="CAJOAX010036151">
    <property type="protein sequence ID" value="CAF4264866.1"/>
    <property type="molecule type" value="Genomic_DNA"/>
</dbReference>
<sequence>MDDLREAKVDFLTIGQYLQPTKNHAQVA</sequence>
<proteinExistence type="predicted"/>